<dbReference type="Proteomes" id="UP000242972">
    <property type="component" value="Unassembled WGS sequence"/>
</dbReference>
<dbReference type="PANTHER" id="PTHR43833">
    <property type="entry name" value="POTASSIUM CHANNEL PROTEIN 2-RELATED-RELATED"/>
    <property type="match status" value="1"/>
</dbReference>
<evidence type="ECO:0000256" key="1">
    <source>
        <dbReference type="ARBA" id="ARBA00004651"/>
    </source>
</evidence>
<evidence type="ECO:0000313" key="4">
    <source>
        <dbReference type="EMBL" id="PSR32892.1"/>
    </source>
</evidence>
<dbReference type="InterPro" id="IPR003148">
    <property type="entry name" value="RCK_N"/>
</dbReference>
<evidence type="ECO:0000259" key="3">
    <source>
        <dbReference type="PROSITE" id="PS51201"/>
    </source>
</evidence>
<dbReference type="EMBL" id="PXYW01000030">
    <property type="protein sequence ID" value="PSR32892.1"/>
    <property type="molecule type" value="Genomic_DNA"/>
</dbReference>
<dbReference type="GO" id="GO:0005886">
    <property type="term" value="C:plasma membrane"/>
    <property type="evidence" value="ECO:0007669"/>
    <property type="project" value="UniProtKB-SubCell"/>
</dbReference>
<feature type="transmembrane region" description="Helical" evidence="2">
    <location>
        <begin position="71"/>
        <end position="93"/>
    </location>
</feature>
<dbReference type="PROSITE" id="PS51201">
    <property type="entry name" value="RCK_N"/>
    <property type="match status" value="1"/>
</dbReference>
<name>A0A2T2XEN8_9FIRM</name>
<dbReference type="AlphaFoldDB" id="A0A2T2XEN8"/>
<sequence length="319" mass="34681">MPVFMILMWKRITKHQTLTLTIIALITTVIGALLFAITQHASPFIGFYWAITTITTVGYGDVTPHNTIGRVIAMATMLTTIPLAGAAFAGWAANMASLHIRRALGMTLDKTRDHLIILGYSPLLIHLLPDLLQEHQNLVLVSSMDTTHLPPEVPCITGDPTNPHVLSKAHLSQAKQIVVVGETDGEVLMTAVEAQHLAPDVPIFAITQSRRATNTLHDLGILHSVAAQDLLGHTLAKSLETPHAADLFTAILASDQTMLREMAVPPAWVGQELSTIRSQNAENCLVLLGLVHENQIFLGVHQDRVIETNDRVLFLTGGT</sequence>
<dbReference type="InterPro" id="IPR036291">
    <property type="entry name" value="NAD(P)-bd_dom_sf"/>
</dbReference>
<accession>A0A2T2XEN8</accession>
<feature type="transmembrane region" description="Helical" evidence="2">
    <location>
        <begin position="20"/>
        <end position="51"/>
    </location>
</feature>
<keyword evidence="2" id="KW-0472">Membrane</keyword>
<dbReference type="SUPFAM" id="SSF116726">
    <property type="entry name" value="TrkA C-terminal domain-like"/>
    <property type="match status" value="1"/>
</dbReference>
<dbReference type="Pfam" id="PF02254">
    <property type="entry name" value="TrkA_N"/>
    <property type="match status" value="1"/>
</dbReference>
<dbReference type="InterPro" id="IPR013099">
    <property type="entry name" value="K_chnl_dom"/>
</dbReference>
<evidence type="ECO:0000313" key="5">
    <source>
        <dbReference type="Proteomes" id="UP000242972"/>
    </source>
</evidence>
<reference evidence="4 5" key="1">
    <citation type="journal article" date="2014" name="BMC Genomics">
        <title>Comparison of environmental and isolate Sulfobacillus genomes reveals diverse carbon, sulfur, nitrogen, and hydrogen metabolisms.</title>
        <authorList>
            <person name="Justice N.B."/>
            <person name="Norman A."/>
            <person name="Brown C.T."/>
            <person name="Singh A."/>
            <person name="Thomas B.C."/>
            <person name="Banfield J.F."/>
        </authorList>
    </citation>
    <scope>NUCLEOTIDE SEQUENCE [LARGE SCALE GENOMIC DNA]</scope>
    <source>
        <strain evidence="4">AMDSBA4</strain>
    </source>
</reference>
<dbReference type="GO" id="GO:0006813">
    <property type="term" value="P:potassium ion transport"/>
    <property type="evidence" value="ECO:0007669"/>
    <property type="project" value="InterPro"/>
</dbReference>
<evidence type="ECO:0000256" key="2">
    <source>
        <dbReference type="SAM" id="Phobius"/>
    </source>
</evidence>
<gene>
    <name evidence="4" type="ORF">C7B46_12465</name>
</gene>
<protein>
    <recommendedName>
        <fullName evidence="3">RCK N-terminal domain-containing protein</fullName>
    </recommendedName>
</protein>
<dbReference type="InterPro" id="IPR036721">
    <property type="entry name" value="RCK_C_sf"/>
</dbReference>
<keyword evidence="2" id="KW-1133">Transmembrane helix</keyword>
<organism evidence="4 5">
    <name type="scientific">Sulfobacillus benefaciens</name>
    <dbReference type="NCBI Taxonomy" id="453960"/>
    <lineage>
        <taxon>Bacteria</taxon>
        <taxon>Bacillati</taxon>
        <taxon>Bacillota</taxon>
        <taxon>Clostridia</taxon>
        <taxon>Eubacteriales</taxon>
        <taxon>Clostridiales Family XVII. Incertae Sedis</taxon>
        <taxon>Sulfobacillus</taxon>
    </lineage>
</organism>
<feature type="domain" description="RCK N-terminal" evidence="3">
    <location>
        <begin position="112"/>
        <end position="225"/>
    </location>
</feature>
<keyword evidence="2" id="KW-0812">Transmembrane</keyword>
<comment type="subcellular location">
    <subcellularLocation>
        <location evidence="1">Cell membrane</location>
        <topology evidence="1">Multi-pass membrane protein</topology>
    </subcellularLocation>
</comment>
<dbReference type="InterPro" id="IPR050721">
    <property type="entry name" value="Trk_Ktr_HKT_K-transport"/>
</dbReference>
<dbReference type="Pfam" id="PF07885">
    <property type="entry name" value="Ion_trans_2"/>
    <property type="match status" value="1"/>
</dbReference>
<dbReference type="Gene3D" id="1.10.287.70">
    <property type="match status" value="1"/>
</dbReference>
<proteinExistence type="predicted"/>
<dbReference type="PANTHER" id="PTHR43833:SF9">
    <property type="entry name" value="POTASSIUM CHANNEL PROTEIN YUGO-RELATED"/>
    <property type="match status" value="1"/>
</dbReference>
<dbReference type="SUPFAM" id="SSF51735">
    <property type="entry name" value="NAD(P)-binding Rossmann-fold domains"/>
    <property type="match status" value="1"/>
</dbReference>
<comment type="caution">
    <text evidence="4">The sequence shown here is derived from an EMBL/GenBank/DDBJ whole genome shotgun (WGS) entry which is preliminary data.</text>
</comment>
<dbReference type="Gene3D" id="3.40.50.720">
    <property type="entry name" value="NAD(P)-binding Rossmann-like Domain"/>
    <property type="match status" value="1"/>
</dbReference>
<dbReference type="SUPFAM" id="SSF81324">
    <property type="entry name" value="Voltage-gated potassium channels"/>
    <property type="match status" value="1"/>
</dbReference>